<dbReference type="RefSeq" id="WP_282220039.1">
    <property type="nucleotide sequence ID" value="NZ_CP118246.1"/>
</dbReference>
<dbReference type="Proteomes" id="UP001220530">
    <property type="component" value="Chromosome"/>
</dbReference>
<accession>A0ABY7YQW1</accession>
<reference evidence="1 2" key="1">
    <citation type="submission" date="2023-02" db="EMBL/GenBank/DDBJ databases">
        <title>Devosia algicola sp. nov., isolated from the phycosphere of marine algae.</title>
        <authorList>
            <person name="Kim J.M."/>
            <person name="Lee J.K."/>
            <person name="Choi B.J."/>
            <person name="Bayburt H."/>
            <person name="Jeon C.O."/>
        </authorList>
    </citation>
    <scope>NUCLEOTIDE SEQUENCE [LARGE SCALE GENOMIC DNA]</scope>
    <source>
        <strain evidence="1 2">G20-9</strain>
    </source>
</reference>
<keyword evidence="2" id="KW-1185">Reference proteome</keyword>
<evidence type="ECO:0000313" key="2">
    <source>
        <dbReference type="Proteomes" id="UP001220530"/>
    </source>
</evidence>
<dbReference type="EMBL" id="CP118246">
    <property type="protein sequence ID" value="WDR03649.1"/>
    <property type="molecule type" value="Genomic_DNA"/>
</dbReference>
<proteinExistence type="predicted"/>
<protein>
    <recommendedName>
        <fullName evidence="3">Nascent polypeptide-associated complex subunit alpha-like UBA domain-containing protein</fullName>
    </recommendedName>
</protein>
<name>A0ABY7YQW1_9HYPH</name>
<sequence>MTSTAVEQKKNGYEDADFLQVVEELEEMDDECETISATARGKIGAVKTRQKNRIKIAKVELGIPSDVLKAVMKQRKLERQIAKISAGISDDQIELYADAAGQFSWLKPDADHATENAAQTAARQRKADIQKITDQEQADGAAALDELAGAVH</sequence>
<evidence type="ECO:0008006" key="3">
    <source>
        <dbReference type="Google" id="ProtNLM"/>
    </source>
</evidence>
<evidence type="ECO:0000313" key="1">
    <source>
        <dbReference type="EMBL" id="WDR03649.1"/>
    </source>
</evidence>
<gene>
    <name evidence="1" type="ORF">PSQ19_06145</name>
</gene>
<organism evidence="1 2">
    <name type="scientific">Devosia algicola</name>
    <dbReference type="NCBI Taxonomy" id="3026418"/>
    <lineage>
        <taxon>Bacteria</taxon>
        <taxon>Pseudomonadati</taxon>
        <taxon>Pseudomonadota</taxon>
        <taxon>Alphaproteobacteria</taxon>
        <taxon>Hyphomicrobiales</taxon>
        <taxon>Devosiaceae</taxon>
        <taxon>Devosia</taxon>
    </lineage>
</organism>